<feature type="domain" description="Glycosyltransferase 2-like" evidence="5">
    <location>
        <begin position="6"/>
        <end position="170"/>
    </location>
</feature>
<keyword evidence="4" id="KW-0808">Transferase</keyword>
<evidence type="ECO:0000256" key="4">
    <source>
        <dbReference type="ARBA" id="ARBA00022679"/>
    </source>
</evidence>
<comment type="pathway">
    <text evidence="1">Cell wall biogenesis; cell wall polysaccharide biosynthesis.</text>
</comment>
<dbReference type="Pfam" id="PF00535">
    <property type="entry name" value="Glycos_transf_2"/>
    <property type="match status" value="1"/>
</dbReference>
<dbReference type="EMBL" id="FNJQ01000005">
    <property type="protein sequence ID" value="SDP06686.1"/>
    <property type="molecule type" value="Genomic_DNA"/>
</dbReference>
<dbReference type="Gene3D" id="3.90.550.10">
    <property type="entry name" value="Spore Coat Polysaccharide Biosynthesis Protein SpsA, Chain A"/>
    <property type="match status" value="1"/>
</dbReference>
<keyword evidence="3" id="KW-0328">Glycosyltransferase</keyword>
<proteinExistence type="inferred from homology"/>
<dbReference type="PANTHER" id="PTHR43179:SF12">
    <property type="entry name" value="GALACTOFURANOSYLTRANSFERASE GLFT2"/>
    <property type="match status" value="1"/>
</dbReference>
<evidence type="ECO:0000256" key="3">
    <source>
        <dbReference type="ARBA" id="ARBA00022676"/>
    </source>
</evidence>
<dbReference type="PANTHER" id="PTHR43179">
    <property type="entry name" value="RHAMNOSYLTRANSFERASE WBBL"/>
    <property type="match status" value="1"/>
</dbReference>
<evidence type="ECO:0000256" key="1">
    <source>
        <dbReference type="ARBA" id="ARBA00004776"/>
    </source>
</evidence>
<dbReference type="InterPro" id="IPR001173">
    <property type="entry name" value="Glyco_trans_2-like"/>
</dbReference>
<organism evidence="6 7">
    <name type="scientific">Selenomonas ruminantium</name>
    <dbReference type="NCBI Taxonomy" id="971"/>
    <lineage>
        <taxon>Bacteria</taxon>
        <taxon>Bacillati</taxon>
        <taxon>Bacillota</taxon>
        <taxon>Negativicutes</taxon>
        <taxon>Selenomonadales</taxon>
        <taxon>Selenomonadaceae</taxon>
        <taxon>Selenomonas</taxon>
    </lineage>
</organism>
<evidence type="ECO:0000256" key="2">
    <source>
        <dbReference type="ARBA" id="ARBA00006739"/>
    </source>
</evidence>
<evidence type="ECO:0000313" key="6">
    <source>
        <dbReference type="EMBL" id="SDP06686.1"/>
    </source>
</evidence>
<name>A0A1H0PQ36_SELRU</name>
<dbReference type="Proteomes" id="UP000182412">
    <property type="component" value="Unassembled WGS sequence"/>
</dbReference>
<dbReference type="AlphaFoldDB" id="A0A1H0PQ36"/>
<dbReference type="InterPro" id="IPR029044">
    <property type="entry name" value="Nucleotide-diphossugar_trans"/>
</dbReference>
<comment type="similarity">
    <text evidence="2">Belongs to the glycosyltransferase 2 family.</text>
</comment>
<dbReference type="SUPFAM" id="SSF53448">
    <property type="entry name" value="Nucleotide-diphospho-sugar transferases"/>
    <property type="match status" value="1"/>
</dbReference>
<dbReference type="GO" id="GO:0016757">
    <property type="term" value="F:glycosyltransferase activity"/>
    <property type="evidence" value="ECO:0007669"/>
    <property type="project" value="UniProtKB-KW"/>
</dbReference>
<accession>A0A1H0PQ36</accession>
<dbReference type="CDD" id="cd04186">
    <property type="entry name" value="GT_2_like_c"/>
    <property type="match status" value="1"/>
</dbReference>
<protein>
    <recommendedName>
        <fullName evidence="5">Glycosyltransferase 2-like domain-containing protein</fullName>
    </recommendedName>
</protein>
<sequence>MKKVGIIVLNFNNPQDTIACLESIVKINYDNFVIVLIDNASTDQSSIILTNYISNIHDRKIVFIRSDVNKGYAGGNNIGLKYALEYEKVEYFWILNNDTLVTESSLRYLVEKMMSDKSIGVCGSKLLYEWDRNKLQGYGGEYNKWLGTNSTCLRSDEINKIDYVIGASTMISKDFLVDIGYLNEEYFLYYEELDWAERAKGKYRLDCAIDSIVYHKEGATSGGNYKLDTISELSDYFLIRNRIRFTFNYHKTCIPSVYLGLVYAMFNRLVRHQYTRIFMIFKLMFGIGTEKYEKMLNFLHNK</sequence>
<dbReference type="OrthoDB" id="9771846at2"/>
<evidence type="ECO:0000259" key="5">
    <source>
        <dbReference type="Pfam" id="PF00535"/>
    </source>
</evidence>
<dbReference type="RefSeq" id="WP_074571621.1">
    <property type="nucleotide sequence ID" value="NZ_FNJQ01000005.1"/>
</dbReference>
<gene>
    <name evidence="6" type="ORF">SAMN05216366_105120</name>
</gene>
<evidence type="ECO:0000313" key="7">
    <source>
        <dbReference type="Proteomes" id="UP000182412"/>
    </source>
</evidence>
<reference evidence="6 7" key="1">
    <citation type="submission" date="2016-10" db="EMBL/GenBank/DDBJ databases">
        <authorList>
            <person name="de Groot N.N."/>
        </authorList>
    </citation>
    <scope>NUCLEOTIDE SEQUENCE [LARGE SCALE GENOMIC DNA]</scope>
    <source>
        <strain evidence="6 7">S137</strain>
    </source>
</reference>